<dbReference type="InterPro" id="IPR011044">
    <property type="entry name" value="Quino_amine_DH_bsu"/>
</dbReference>
<evidence type="ECO:0008006" key="4">
    <source>
        <dbReference type="Google" id="ProtNLM"/>
    </source>
</evidence>
<evidence type="ECO:0000313" key="3">
    <source>
        <dbReference type="Proteomes" id="UP000239210"/>
    </source>
</evidence>
<dbReference type="PROSITE" id="PS51257">
    <property type="entry name" value="PROKAR_LIPOPROTEIN"/>
    <property type="match status" value="1"/>
</dbReference>
<evidence type="ECO:0000256" key="1">
    <source>
        <dbReference type="SAM" id="SignalP"/>
    </source>
</evidence>
<accession>A0A2T0TSK4</accession>
<dbReference type="Proteomes" id="UP000239210">
    <property type="component" value="Unassembled WGS sequence"/>
</dbReference>
<dbReference type="EMBL" id="PVTG01000008">
    <property type="protein sequence ID" value="PRY48637.1"/>
    <property type="molecule type" value="Genomic_DNA"/>
</dbReference>
<keyword evidence="1" id="KW-0732">Signal</keyword>
<evidence type="ECO:0000313" key="2">
    <source>
        <dbReference type="EMBL" id="PRY48637.1"/>
    </source>
</evidence>
<feature type="signal peptide" evidence="1">
    <location>
        <begin position="1"/>
        <end position="21"/>
    </location>
</feature>
<reference evidence="2 3" key="1">
    <citation type="submission" date="2018-03" db="EMBL/GenBank/DDBJ databases">
        <title>Genomic Encyclopedia of Archaeal and Bacterial Type Strains, Phase II (KMG-II): from individual species to whole genera.</title>
        <authorList>
            <person name="Goeker M."/>
        </authorList>
    </citation>
    <scope>NUCLEOTIDE SEQUENCE [LARGE SCALE GENOMIC DNA]</scope>
    <source>
        <strain evidence="2 3">DSM 45416</strain>
    </source>
</reference>
<dbReference type="OrthoDB" id="5181492at2"/>
<name>A0A2T0TSK4_9ACTN</name>
<keyword evidence="3" id="KW-1185">Reference proteome</keyword>
<gene>
    <name evidence="2" type="ORF">LY71_10815</name>
</gene>
<protein>
    <recommendedName>
        <fullName evidence="4">DNA-binding beta-propeller fold protein YncE</fullName>
    </recommendedName>
</protein>
<feature type="chain" id="PRO_5015621975" description="DNA-binding beta-propeller fold protein YncE" evidence="1">
    <location>
        <begin position="22"/>
        <end position="353"/>
    </location>
</feature>
<dbReference type="Gene3D" id="2.130.10.10">
    <property type="entry name" value="YVTN repeat-like/Quinoprotein amine dehydrogenase"/>
    <property type="match status" value="1"/>
</dbReference>
<sequence length="353" mass="34994">MPSARRAALVLLAMVATGCTAVEGEPSPAPRTLSESLGTVDLDAASPAGVDVLDLAPAPDGGTLALLADTADPRVGYLTTVGADGLGDVRRLDDVGTQVFPIADGTVLVAGPGRLTRIPPGQEPTLVEVDVAGDPAALSPDGRRLYVAADRRLVAVDAGTGEVVATADLGEGLTVAALAVGPDGGPTALLGDARAADLADVAVLGTWDADLQQQGTLVELAPDEPASIPSALEVTDDGTAVATLTTGGDEPFRVVTVADGEVTASHAVPGTDRTPADLAVSPDARVAYLPVVGFEVESGVVTLDLAAGGQLADVQLCEGQGAFGQVELAGETLTVVGSCITGDAPSTTAFLVG</sequence>
<dbReference type="SUPFAM" id="SSF50969">
    <property type="entry name" value="YVTN repeat-like/Quinoprotein amine dehydrogenase"/>
    <property type="match status" value="1"/>
</dbReference>
<dbReference type="RefSeq" id="WP_106277651.1">
    <property type="nucleotide sequence ID" value="NZ_PVTG01000008.1"/>
</dbReference>
<organism evidence="2 3">
    <name type="scientific">Geodermatophilus tzadiensis</name>
    <dbReference type="NCBI Taxonomy" id="1137988"/>
    <lineage>
        <taxon>Bacteria</taxon>
        <taxon>Bacillati</taxon>
        <taxon>Actinomycetota</taxon>
        <taxon>Actinomycetes</taxon>
        <taxon>Geodermatophilales</taxon>
        <taxon>Geodermatophilaceae</taxon>
        <taxon>Geodermatophilus</taxon>
    </lineage>
</organism>
<dbReference type="InterPro" id="IPR015943">
    <property type="entry name" value="WD40/YVTN_repeat-like_dom_sf"/>
</dbReference>
<proteinExistence type="predicted"/>
<comment type="caution">
    <text evidence="2">The sequence shown here is derived from an EMBL/GenBank/DDBJ whole genome shotgun (WGS) entry which is preliminary data.</text>
</comment>
<dbReference type="AlphaFoldDB" id="A0A2T0TSK4"/>